<dbReference type="AlphaFoldDB" id="A0A8S3ZSG2"/>
<keyword evidence="4" id="KW-0808">Transferase</keyword>
<keyword evidence="3" id="KW-0328">Glycosyltransferase</keyword>
<evidence type="ECO:0000256" key="3">
    <source>
        <dbReference type="ARBA" id="ARBA00022676"/>
    </source>
</evidence>
<evidence type="ECO:0000256" key="6">
    <source>
        <dbReference type="ARBA" id="ARBA00022968"/>
    </source>
</evidence>
<dbReference type="PANTHER" id="PTHR19297:SF191">
    <property type="entry name" value="PROTEIN XYLOSYLTRANSFERASE"/>
    <property type="match status" value="1"/>
</dbReference>
<evidence type="ECO:0000313" key="12">
    <source>
        <dbReference type="Proteomes" id="UP000678393"/>
    </source>
</evidence>
<evidence type="ECO:0000256" key="7">
    <source>
        <dbReference type="ARBA" id="ARBA00022989"/>
    </source>
</evidence>
<evidence type="ECO:0000256" key="9">
    <source>
        <dbReference type="ARBA" id="ARBA00023180"/>
    </source>
</evidence>
<evidence type="ECO:0000256" key="8">
    <source>
        <dbReference type="ARBA" id="ARBA00023136"/>
    </source>
</evidence>
<evidence type="ECO:0000256" key="4">
    <source>
        <dbReference type="ARBA" id="ARBA00022679"/>
    </source>
</evidence>
<sequence>PFVDYVLHNDTAKELLNWTKPTFVPDETFFAMLNANPQLGIKGTYKGFPEHNASRPYLTRFKNWSYFRRPCAEKKYVRGICIITTGDLWQMKNATQLFANKLFIQEDRVAVGCLEERHFNNTRDEYLGVKTFNTTYYENLDFVKNRVE</sequence>
<evidence type="ECO:0000256" key="2">
    <source>
        <dbReference type="ARBA" id="ARBA00004922"/>
    </source>
</evidence>
<proteinExistence type="inferred from homology"/>
<protein>
    <submittedName>
        <fullName evidence="11">Uncharacterized protein</fullName>
    </submittedName>
</protein>
<evidence type="ECO:0000256" key="10">
    <source>
        <dbReference type="ARBA" id="ARBA00038150"/>
    </source>
</evidence>
<keyword evidence="7" id="KW-1133">Transmembrane helix</keyword>
<keyword evidence="6" id="KW-0735">Signal-anchor</keyword>
<accession>A0A8S3ZSG2</accession>
<keyword evidence="8" id="KW-0472">Membrane</keyword>
<comment type="caution">
    <text evidence="11">The sequence shown here is derived from an EMBL/GenBank/DDBJ whole genome shotgun (WGS) entry which is preliminary data.</text>
</comment>
<dbReference type="EMBL" id="CAJHNH020003900">
    <property type="protein sequence ID" value="CAG5130226.1"/>
    <property type="molecule type" value="Genomic_DNA"/>
</dbReference>
<organism evidence="11 12">
    <name type="scientific">Candidula unifasciata</name>
    <dbReference type="NCBI Taxonomy" id="100452"/>
    <lineage>
        <taxon>Eukaryota</taxon>
        <taxon>Metazoa</taxon>
        <taxon>Spiralia</taxon>
        <taxon>Lophotrochozoa</taxon>
        <taxon>Mollusca</taxon>
        <taxon>Gastropoda</taxon>
        <taxon>Heterobranchia</taxon>
        <taxon>Euthyneura</taxon>
        <taxon>Panpulmonata</taxon>
        <taxon>Eupulmonata</taxon>
        <taxon>Stylommatophora</taxon>
        <taxon>Helicina</taxon>
        <taxon>Helicoidea</taxon>
        <taxon>Geomitridae</taxon>
        <taxon>Candidula</taxon>
    </lineage>
</organism>
<dbReference type="GO" id="GO:0016020">
    <property type="term" value="C:membrane"/>
    <property type="evidence" value="ECO:0007669"/>
    <property type="project" value="UniProtKB-SubCell"/>
</dbReference>
<dbReference type="PANTHER" id="PTHR19297">
    <property type="entry name" value="GLYCOSYLTRANSFERASE 14 FAMILY MEMBER"/>
    <property type="match status" value="1"/>
</dbReference>
<keyword evidence="5" id="KW-0812">Transmembrane</keyword>
<keyword evidence="12" id="KW-1185">Reference proteome</keyword>
<reference evidence="11" key="1">
    <citation type="submission" date="2021-04" db="EMBL/GenBank/DDBJ databases">
        <authorList>
            <consortium name="Molecular Ecology Group"/>
        </authorList>
    </citation>
    <scope>NUCLEOTIDE SEQUENCE</scope>
</reference>
<evidence type="ECO:0000256" key="5">
    <source>
        <dbReference type="ARBA" id="ARBA00022692"/>
    </source>
</evidence>
<feature type="non-terminal residue" evidence="11">
    <location>
        <position position="148"/>
    </location>
</feature>
<dbReference type="InterPro" id="IPR003406">
    <property type="entry name" value="Glyco_trans_14"/>
</dbReference>
<name>A0A8S3ZSG2_9EUPU</name>
<evidence type="ECO:0000313" key="11">
    <source>
        <dbReference type="EMBL" id="CAG5130226.1"/>
    </source>
</evidence>
<evidence type="ECO:0000256" key="1">
    <source>
        <dbReference type="ARBA" id="ARBA00004606"/>
    </source>
</evidence>
<comment type="subcellular location">
    <subcellularLocation>
        <location evidence="1">Membrane</location>
        <topology evidence="1">Single-pass type II membrane protein</topology>
    </subcellularLocation>
</comment>
<comment type="pathway">
    <text evidence="2">Protein modification; protein glycosylation.</text>
</comment>
<dbReference type="OrthoDB" id="2019572at2759"/>
<comment type="similarity">
    <text evidence="10">Belongs to the glycosyltransferase 14 family.</text>
</comment>
<keyword evidence="9" id="KW-0325">Glycoprotein</keyword>
<dbReference type="Proteomes" id="UP000678393">
    <property type="component" value="Unassembled WGS sequence"/>
</dbReference>
<gene>
    <name evidence="11" type="ORF">CUNI_LOCUS15784</name>
</gene>
<dbReference type="Pfam" id="PF02485">
    <property type="entry name" value="Branch"/>
    <property type="match status" value="1"/>
</dbReference>
<dbReference type="GO" id="GO:0008375">
    <property type="term" value="F:acetylglucosaminyltransferase activity"/>
    <property type="evidence" value="ECO:0007669"/>
    <property type="project" value="TreeGrafter"/>
</dbReference>